<feature type="transmembrane region" description="Helical" evidence="9">
    <location>
        <begin position="317"/>
        <end position="336"/>
    </location>
</feature>
<dbReference type="GO" id="GO:0005886">
    <property type="term" value="C:plasma membrane"/>
    <property type="evidence" value="ECO:0007669"/>
    <property type="project" value="UniProtKB-SubCell"/>
</dbReference>
<organism evidence="11 12">
    <name type="scientific">Rhodococcoides fascians</name>
    <name type="common">Rhodococcus fascians</name>
    <dbReference type="NCBI Taxonomy" id="1828"/>
    <lineage>
        <taxon>Bacteria</taxon>
        <taxon>Bacillati</taxon>
        <taxon>Actinomycetota</taxon>
        <taxon>Actinomycetes</taxon>
        <taxon>Mycobacteriales</taxon>
        <taxon>Nocardiaceae</taxon>
        <taxon>Rhodococcoides</taxon>
    </lineage>
</organism>
<feature type="transmembrane region" description="Helical" evidence="9">
    <location>
        <begin position="122"/>
        <end position="142"/>
    </location>
</feature>
<evidence type="ECO:0000256" key="6">
    <source>
        <dbReference type="ARBA" id="ARBA00022847"/>
    </source>
</evidence>
<dbReference type="InterPro" id="IPR011701">
    <property type="entry name" value="MFS"/>
</dbReference>
<accession>A0A143QN40</accession>
<feature type="transmembrane region" description="Helical" evidence="9">
    <location>
        <begin position="163"/>
        <end position="187"/>
    </location>
</feature>
<name>A0A143QN40_RHOFA</name>
<comment type="similarity">
    <text evidence="2">Belongs to the major facilitator superfamily. Metabolite:H+ Symporter (MHS) family (TC 2.A.1.6) family.</text>
</comment>
<evidence type="ECO:0000256" key="7">
    <source>
        <dbReference type="ARBA" id="ARBA00022989"/>
    </source>
</evidence>
<dbReference type="Gene3D" id="1.20.1250.20">
    <property type="entry name" value="MFS general substrate transporter like domains"/>
    <property type="match status" value="2"/>
</dbReference>
<feature type="transmembrane region" description="Helical" evidence="9">
    <location>
        <begin position="199"/>
        <end position="220"/>
    </location>
</feature>
<protein>
    <submittedName>
        <fullName evidence="11">Proline/betaine transporter</fullName>
    </submittedName>
</protein>
<reference evidence="12" key="2">
    <citation type="submission" date="2016-04" db="EMBL/GenBank/DDBJ databases">
        <title>Complete Genome and Plasmid Sequences for Rhodococcus fascians D188 and Draft Sequences for Rhodococcus spp. Isolates PBTS 1 and PBTS 2.</title>
        <authorList>
            <person name="Stamer R."/>
            <person name="Vereecke D."/>
            <person name="Zhang Y."/>
            <person name="Schilkey F."/>
            <person name="Devitt N."/>
            <person name="Randall J."/>
        </authorList>
    </citation>
    <scope>NUCLEOTIDE SEQUENCE [LARGE SCALE GENOMIC DNA]</scope>
    <source>
        <strain evidence="12">PBTS2</strain>
    </source>
</reference>
<dbReference type="PROSITE" id="PS50850">
    <property type="entry name" value="MFS"/>
    <property type="match status" value="1"/>
</dbReference>
<dbReference type="Pfam" id="PF07690">
    <property type="entry name" value="MFS_1"/>
    <property type="match status" value="1"/>
</dbReference>
<dbReference type="InterPro" id="IPR020846">
    <property type="entry name" value="MFS_dom"/>
</dbReference>
<dbReference type="InterPro" id="IPR051084">
    <property type="entry name" value="H+-coupled_symporters"/>
</dbReference>
<comment type="subcellular location">
    <subcellularLocation>
        <location evidence="1">Cell membrane</location>
        <topology evidence="1">Multi-pass membrane protein</topology>
    </subcellularLocation>
</comment>
<dbReference type="AlphaFoldDB" id="A0A143QN40"/>
<reference evidence="11 12" key="1">
    <citation type="journal article" date="2016" name="Genome Announc.">
        <title>Complete Genome and Plasmid Sequences for Rhodococcus fascians D188 and Draft Sequences for Rhodococcus Isolates PBTS 1 and PBTS 2.</title>
        <authorList>
            <person name="Stamler R.A."/>
            <person name="Vereecke D."/>
            <person name="Zhang Y."/>
            <person name="Schilkey F."/>
            <person name="Devitt N."/>
            <person name="Randall J.J."/>
        </authorList>
    </citation>
    <scope>NUCLEOTIDE SEQUENCE [LARGE SCALE GENOMIC DNA]</scope>
    <source>
        <strain evidence="11 12">PBTS2</strain>
    </source>
</reference>
<dbReference type="EMBL" id="CP015220">
    <property type="protein sequence ID" value="AMY24218.1"/>
    <property type="molecule type" value="Genomic_DNA"/>
</dbReference>
<dbReference type="OrthoDB" id="8953821at2"/>
<dbReference type="PANTHER" id="PTHR43528:SF1">
    <property type="entry name" value="ALPHA-KETOGLUTARATE PERMEASE"/>
    <property type="match status" value="1"/>
</dbReference>
<keyword evidence="12" id="KW-1185">Reference proteome</keyword>
<dbReference type="InterPro" id="IPR036259">
    <property type="entry name" value="MFS_trans_sf"/>
</dbReference>
<dbReference type="PROSITE" id="PS00217">
    <property type="entry name" value="SUGAR_TRANSPORT_2"/>
    <property type="match status" value="1"/>
</dbReference>
<evidence type="ECO:0000256" key="3">
    <source>
        <dbReference type="ARBA" id="ARBA00022448"/>
    </source>
</evidence>
<feature type="transmembrane region" description="Helical" evidence="9">
    <location>
        <begin position="411"/>
        <end position="429"/>
    </location>
</feature>
<gene>
    <name evidence="11" type="primary">proP_5</name>
    <name evidence="11" type="ORF">A3Q41_02927</name>
</gene>
<keyword evidence="7 9" id="KW-1133">Transmembrane helix</keyword>
<evidence type="ECO:0000256" key="1">
    <source>
        <dbReference type="ARBA" id="ARBA00004651"/>
    </source>
</evidence>
<feature type="transmembrane region" description="Helical" evidence="9">
    <location>
        <begin position="342"/>
        <end position="366"/>
    </location>
</feature>
<dbReference type="InterPro" id="IPR005829">
    <property type="entry name" value="Sugar_transporter_CS"/>
</dbReference>
<evidence type="ECO:0000313" key="11">
    <source>
        <dbReference type="EMBL" id="AMY24218.1"/>
    </source>
</evidence>
<evidence type="ECO:0000256" key="9">
    <source>
        <dbReference type="SAM" id="Phobius"/>
    </source>
</evidence>
<dbReference type="PANTHER" id="PTHR43528">
    <property type="entry name" value="ALPHA-KETOGLUTARATE PERMEASE"/>
    <property type="match status" value="1"/>
</dbReference>
<feature type="domain" description="Major facilitator superfamily (MFS) profile" evidence="10">
    <location>
        <begin position="26"/>
        <end position="433"/>
    </location>
</feature>
<evidence type="ECO:0000256" key="2">
    <source>
        <dbReference type="ARBA" id="ARBA00008240"/>
    </source>
</evidence>
<keyword evidence="6" id="KW-0769">Symport</keyword>
<proteinExistence type="inferred from homology"/>
<dbReference type="RefSeq" id="WP_080966324.1">
    <property type="nucleotide sequence ID" value="NZ_CP015220.1"/>
</dbReference>
<dbReference type="PATRIC" id="fig|1653479.3.peg.2964"/>
<feature type="transmembrane region" description="Helical" evidence="9">
    <location>
        <begin position="98"/>
        <end position="116"/>
    </location>
</feature>
<feature type="transmembrane region" description="Helical" evidence="9">
    <location>
        <begin position="386"/>
        <end position="405"/>
    </location>
</feature>
<evidence type="ECO:0000256" key="5">
    <source>
        <dbReference type="ARBA" id="ARBA00022692"/>
    </source>
</evidence>
<dbReference type="Proteomes" id="UP000076038">
    <property type="component" value="Chromosome"/>
</dbReference>
<evidence type="ECO:0000313" key="12">
    <source>
        <dbReference type="Proteomes" id="UP000076038"/>
    </source>
</evidence>
<evidence type="ECO:0000256" key="4">
    <source>
        <dbReference type="ARBA" id="ARBA00022475"/>
    </source>
</evidence>
<feature type="transmembrane region" description="Helical" evidence="9">
    <location>
        <begin position="64"/>
        <end position="86"/>
    </location>
</feature>
<keyword evidence="3" id="KW-0813">Transport</keyword>
<dbReference type="GO" id="GO:0015293">
    <property type="term" value="F:symporter activity"/>
    <property type="evidence" value="ECO:0007669"/>
    <property type="project" value="UniProtKB-KW"/>
</dbReference>
<feature type="transmembrane region" description="Helical" evidence="9">
    <location>
        <begin position="284"/>
        <end position="305"/>
    </location>
</feature>
<keyword evidence="8 9" id="KW-0472">Membrane</keyword>
<evidence type="ECO:0000256" key="8">
    <source>
        <dbReference type="ARBA" id="ARBA00023136"/>
    </source>
</evidence>
<feature type="transmembrane region" description="Helical" evidence="9">
    <location>
        <begin position="38"/>
        <end position="58"/>
    </location>
</feature>
<dbReference type="SUPFAM" id="SSF103473">
    <property type="entry name" value="MFS general substrate transporter"/>
    <property type="match status" value="1"/>
</dbReference>
<feature type="transmembrane region" description="Helical" evidence="9">
    <location>
        <begin position="250"/>
        <end position="272"/>
    </location>
</feature>
<evidence type="ECO:0000259" key="10">
    <source>
        <dbReference type="PROSITE" id="PS50850"/>
    </source>
</evidence>
<keyword evidence="5 9" id="KW-0812">Transmembrane</keyword>
<keyword evidence="4" id="KW-1003">Cell membrane</keyword>
<sequence>MTGAADVPVKTPAEGSTALSLTRRKALIAGATGNIVEWFDFTIYGFSAVVLATVFFPAEFGSGALLATFALYGVAFLARPAGGVFFGRLGDRFGRRGSLSLAITLMGCSTAAIGLLPTYASIGAAAPLLLLVCRLVQGFSAGGEYTGAATFVVEHAPYHRRGLYAGIIAGSSFVGSIFATVTVLSFNSVGAEYFLNGGWRWPFVIGGIVALAGLFLRLAVEETPAFTEMKERESLPIHPMADLLRHHRQSLITAFVYFAALGVATHMLIGYMPTFLVHAARVSSTTALLLTSSALVVAVPLYVYFGATVDRVGRRPLVRIGMVSSIFVAIPSYLLIGTGNIVAIALALLALVIVQALLASALLAVLEMMPTHARFTGTALPYNVAYALFAGTAPLVCEALVNATGNTLSPAFYATAIAVIALPVLWRGIPESKT</sequence>
<dbReference type="KEGG" id="rhs:A3Q41_02927"/>